<feature type="transmembrane region" description="Helical" evidence="1">
    <location>
        <begin position="51"/>
        <end position="69"/>
    </location>
</feature>
<dbReference type="Proteomes" id="UP000186456">
    <property type="component" value="Unassembled WGS sequence"/>
</dbReference>
<organism evidence="2 3">
    <name type="scientific">Microbacterium testaceum (strain StLB037)</name>
    <dbReference type="NCBI Taxonomy" id="979556"/>
    <lineage>
        <taxon>Bacteria</taxon>
        <taxon>Bacillati</taxon>
        <taxon>Actinomycetota</taxon>
        <taxon>Actinomycetes</taxon>
        <taxon>Micrococcales</taxon>
        <taxon>Microbacteriaceae</taxon>
        <taxon>Microbacterium</taxon>
    </lineage>
</organism>
<gene>
    <name evidence="2" type="ORF">SAMN04487788_1949</name>
</gene>
<keyword evidence="1" id="KW-0472">Membrane</keyword>
<feature type="transmembrane region" description="Helical" evidence="1">
    <location>
        <begin position="17"/>
        <end position="39"/>
    </location>
</feature>
<sequence>MTDPTPKPAEPVLSKNLAFGAIALIVVLGVVGVVLLHLFRPDASATFIQTIVTFAGILTVAITTIYGLGKLGDRVEVVQRQTNGNLAMRDRIIAEKDAQIAALHVEKVELAKQLPPTA</sequence>
<accession>A0A1H0PS43</accession>
<evidence type="ECO:0000256" key="1">
    <source>
        <dbReference type="SAM" id="Phobius"/>
    </source>
</evidence>
<reference evidence="2 3" key="1">
    <citation type="submission" date="2016-10" db="EMBL/GenBank/DDBJ databases">
        <authorList>
            <person name="de Groot N.N."/>
        </authorList>
    </citation>
    <scope>NUCLEOTIDE SEQUENCE [LARGE SCALE GENOMIC DNA]</scope>
    <source>
        <strain evidence="2 3">StLB037</strain>
    </source>
</reference>
<dbReference type="RefSeq" id="WP_074695341.1">
    <property type="nucleotide sequence ID" value="NZ_FNJN01000004.1"/>
</dbReference>
<dbReference type="EMBL" id="FNJN01000004">
    <property type="protein sequence ID" value="SDP07366.1"/>
    <property type="molecule type" value="Genomic_DNA"/>
</dbReference>
<proteinExistence type="predicted"/>
<evidence type="ECO:0000313" key="3">
    <source>
        <dbReference type="Proteomes" id="UP000186456"/>
    </source>
</evidence>
<name>A0A1H0PS43_MICTS</name>
<evidence type="ECO:0000313" key="2">
    <source>
        <dbReference type="EMBL" id="SDP07366.1"/>
    </source>
</evidence>
<keyword evidence="1" id="KW-0812">Transmembrane</keyword>
<keyword evidence="1" id="KW-1133">Transmembrane helix</keyword>
<protein>
    <submittedName>
        <fullName evidence="2">Uncharacterized protein</fullName>
    </submittedName>
</protein>
<dbReference type="AlphaFoldDB" id="A0A1H0PS43"/>